<dbReference type="GeneID" id="81707752"/>
<gene>
    <name evidence="2" type="ORF">CYJ26_02170</name>
</gene>
<reference evidence="2 3" key="1">
    <citation type="submission" date="2017-12" db="EMBL/GenBank/DDBJ databases">
        <title>Phylogenetic diversity of female urinary microbiome.</title>
        <authorList>
            <person name="Thomas-White K."/>
            <person name="Wolfe A.J."/>
        </authorList>
    </citation>
    <scope>NUCLEOTIDE SEQUENCE [LARGE SCALE GENOMIC DNA]</scope>
    <source>
        <strain evidence="2 3">UMB0319</strain>
    </source>
</reference>
<dbReference type="RefSeq" id="WP_034234842.1">
    <property type="nucleotide sequence ID" value="NZ_CP136961.1"/>
</dbReference>
<sequence length="195" mass="21156">MTTSPDAGDDLLAILSELDSLISGSRTMPMSASAIVNREEALDLIDRARRAVPRAVHRAEDIVADADAVAAQGRKESERLIRHAHEEAERLVSSENVVRQANDRADAIIAAAEERAAQLRHGADDYCDRTLASLEIELGRIGEQVRAGREVLAGRLESRASTGYGPGHTEAERPEPSRRSLRSSASWSVDPSAQR</sequence>
<name>A0A2I1KVS6_9ACTO</name>
<evidence type="ECO:0000256" key="1">
    <source>
        <dbReference type="SAM" id="MobiDB-lite"/>
    </source>
</evidence>
<accession>A0A2I1KVS6</accession>
<dbReference type="EMBL" id="PKHA01000001">
    <property type="protein sequence ID" value="PKY99708.1"/>
    <property type="molecule type" value="Genomic_DNA"/>
</dbReference>
<organism evidence="2 3">
    <name type="scientific">Actinomyces urogenitalis</name>
    <dbReference type="NCBI Taxonomy" id="103621"/>
    <lineage>
        <taxon>Bacteria</taxon>
        <taxon>Bacillati</taxon>
        <taxon>Actinomycetota</taxon>
        <taxon>Actinomycetes</taxon>
        <taxon>Actinomycetales</taxon>
        <taxon>Actinomycetaceae</taxon>
        <taxon>Actinomyces</taxon>
    </lineage>
</organism>
<dbReference type="AlphaFoldDB" id="A0A2I1KVS6"/>
<feature type="region of interest" description="Disordered" evidence="1">
    <location>
        <begin position="156"/>
        <end position="195"/>
    </location>
</feature>
<evidence type="ECO:0000313" key="2">
    <source>
        <dbReference type="EMBL" id="PKY99708.1"/>
    </source>
</evidence>
<feature type="compositionally biased region" description="Basic and acidic residues" evidence="1">
    <location>
        <begin position="169"/>
        <end position="178"/>
    </location>
</feature>
<dbReference type="Proteomes" id="UP000234778">
    <property type="component" value="Unassembled WGS sequence"/>
</dbReference>
<evidence type="ECO:0000313" key="3">
    <source>
        <dbReference type="Proteomes" id="UP000234778"/>
    </source>
</evidence>
<comment type="caution">
    <text evidence="2">The sequence shown here is derived from an EMBL/GenBank/DDBJ whole genome shotgun (WGS) entry which is preliminary data.</text>
</comment>
<protein>
    <submittedName>
        <fullName evidence="2">ATPase</fullName>
    </submittedName>
</protein>
<proteinExistence type="predicted"/>